<protein>
    <submittedName>
        <fullName evidence="2">PIH1 domain-containing protein</fullName>
    </submittedName>
</protein>
<organism evidence="2 3">
    <name type="scientific">Caenorhabditis japonica</name>
    <dbReference type="NCBI Taxonomy" id="281687"/>
    <lineage>
        <taxon>Eukaryota</taxon>
        <taxon>Metazoa</taxon>
        <taxon>Ecdysozoa</taxon>
        <taxon>Nematoda</taxon>
        <taxon>Chromadorea</taxon>
        <taxon>Rhabditida</taxon>
        <taxon>Rhabditina</taxon>
        <taxon>Rhabditomorpha</taxon>
        <taxon>Rhabditoidea</taxon>
        <taxon>Rhabditidae</taxon>
        <taxon>Peloderinae</taxon>
        <taxon>Caenorhabditis</taxon>
    </lineage>
</organism>
<feature type="domain" description="PIH1 N-terminal" evidence="1">
    <location>
        <begin position="14"/>
        <end position="100"/>
    </location>
</feature>
<evidence type="ECO:0000259" key="1">
    <source>
        <dbReference type="Pfam" id="PF08190"/>
    </source>
</evidence>
<dbReference type="EnsemblMetazoa" id="CJA35514b.1">
    <property type="protein sequence ID" value="CJA35514b.1"/>
    <property type="gene ID" value="WBGene00211361"/>
</dbReference>
<accession>A0A8R1IPJ7</accession>
<dbReference type="AlphaFoldDB" id="A0A8R1IPJ7"/>
<reference evidence="3" key="1">
    <citation type="submission" date="2010-08" db="EMBL/GenBank/DDBJ databases">
        <authorList>
            <consortium name="Caenorhabditis japonica Sequencing Consortium"/>
            <person name="Wilson R.K."/>
        </authorList>
    </citation>
    <scope>NUCLEOTIDE SEQUENCE [LARGE SCALE GENOMIC DNA]</scope>
    <source>
        <strain evidence="3">DF5081</strain>
    </source>
</reference>
<keyword evidence="3" id="KW-1185">Reference proteome</keyword>
<dbReference type="Pfam" id="PF08190">
    <property type="entry name" value="PIH1"/>
    <property type="match status" value="1"/>
</dbReference>
<reference evidence="2" key="2">
    <citation type="submission" date="2022-06" db="UniProtKB">
        <authorList>
            <consortium name="EnsemblMetazoa"/>
        </authorList>
    </citation>
    <scope>IDENTIFICATION</scope>
    <source>
        <strain evidence="2">DF5081</strain>
    </source>
</reference>
<dbReference type="InterPro" id="IPR012981">
    <property type="entry name" value="PIH1_N"/>
</dbReference>
<evidence type="ECO:0000313" key="3">
    <source>
        <dbReference type="Proteomes" id="UP000005237"/>
    </source>
</evidence>
<name>A0A8R1IPJ7_CAEJA</name>
<sequence length="197" mass="22437">MEEISRLKISNPSETEDDTWIVRPVPGYVCKWKDVKIDGAVGEETRKCFVNVCHCEQLPPPIDDLNEEEVAAQFDSGNVTFRVPIVVGEIECVKDRKEENSIKVIHAGQTKNADLAKINKEVRRSLEKVKGRSLTKKKRALALKSSPFTNLERPDGSTTYNRPEIRKLVLTHFSNLYEATTREPRSRYGSGTFRNFL</sequence>
<evidence type="ECO:0000313" key="2">
    <source>
        <dbReference type="EnsemblMetazoa" id="CJA35514b.1"/>
    </source>
</evidence>
<dbReference type="Proteomes" id="UP000005237">
    <property type="component" value="Unassembled WGS sequence"/>
</dbReference>
<proteinExistence type="predicted"/>